<dbReference type="OrthoDB" id="1658288at2759"/>
<keyword evidence="4" id="KW-1185">Reference proteome</keyword>
<dbReference type="VEuPathDB" id="FungiDB:JI435_094960"/>
<dbReference type="InterPro" id="IPR027417">
    <property type="entry name" value="P-loop_NTPase"/>
</dbReference>
<dbReference type="SUPFAM" id="SSF48452">
    <property type="entry name" value="TPR-like"/>
    <property type="match status" value="2"/>
</dbReference>
<dbReference type="InterPro" id="IPR002182">
    <property type="entry name" value="NB-ARC"/>
</dbReference>
<reference evidence="4" key="1">
    <citation type="journal article" date="2021" name="BMC Genomics">
        <title>Chromosome-level genome assembly and manually-curated proteome of model necrotroph Parastagonospora nodorum Sn15 reveals a genome-wide trove of candidate effector homologs, and redundancy of virulence-related functions within an accessory chromosome.</title>
        <authorList>
            <person name="Bertazzoni S."/>
            <person name="Jones D.A.B."/>
            <person name="Phan H.T."/>
            <person name="Tan K.-C."/>
            <person name="Hane J.K."/>
        </authorList>
    </citation>
    <scope>NUCLEOTIDE SEQUENCE [LARGE SCALE GENOMIC DNA]</scope>
    <source>
        <strain evidence="4">SN15 / ATCC MYA-4574 / FGSC 10173)</strain>
    </source>
</reference>
<organism evidence="3 4">
    <name type="scientific">Phaeosphaeria nodorum (strain SN15 / ATCC MYA-4574 / FGSC 10173)</name>
    <name type="common">Glume blotch fungus</name>
    <name type="synonym">Parastagonospora nodorum</name>
    <dbReference type="NCBI Taxonomy" id="321614"/>
    <lineage>
        <taxon>Eukaryota</taxon>
        <taxon>Fungi</taxon>
        <taxon>Dikarya</taxon>
        <taxon>Ascomycota</taxon>
        <taxon>Pezizomycotina</taxon>
        <taxon>Dothideomycetes</taxon>
        <taxon>Pleosporomycetidae</taxon>
        <taxon>Pleosporales</taxon>
        <taxon>Pleosporineae</taxon>
        <taxon>Phaeosphaeriaceae</taxon>
        <taxon>Parastagonospora</taxon>
    </lineage>
</organism>
<evidence type="ECO:0000313" key="3">
    <source>
        <dbReference type="EMBL" id="QRC90076.1"/>
    </source>
</evidence>
<dbReference type="Pfam" id="PF13424">
    <property type="entry name" value="TPR_12"/>
    <property type="match status" value="1"/>
</dbReference>
<dbReference type="Pfam" id="PF00931">
    <property type="entry name" value="NB-ARC"/>
    <property type="match status" value="1"/>
</dbReference>
<dbReference type="Proteomes" id="UP000663193">
    <property type="component" value="Chromosome 1"/>
</dbReference>
<dbReference type="GO" id="GO:0042802">
    <property type="term" value="F:identical protein binding"/>
    <property type="evidence" value="ECO:0007669"/>
    <property type="project" value="InterPro"/>
</dbReference>
<dbReference type="Pfam" id="PF07721">
    <property type="entry name" value="TPR_4"/>
    <property type="match status" value="1"/>
</dbReference>
<sequence length="1072" mass="121319">MRLLTYDGEGSLILTRNLIGNDEVPPYAILSHTWVEGQEVTFDEFESKQGKSKSGYDKIVFCAQRAKLDGLDYFWVDTCCIDKKNSTELTEAINSMFKWYRNAIVCYAYLTDVPAAHSSSTSTDLQNSRWFKRGWTLQELIAPTSVQFFDKNGSFLGDRVSLQEQIAGITGIPSQALQGTPLEMFKIDERKRWARQRETKLEEDQVYSLLGLLGIYMPLIYGEGRSSALRRLSRELKEIQIEDSAGIHQFTNMHWMVPSAFTSQFTGRSKLLGRLQAALIRDSTALHEQTRIVITGMGGMGKSEVCIKLANLVRESFWGVFWVDVSSQSTAQNGFAAIATMLQCPTETISDSTRLLANATKRWLLVLDNADDPLFDYAVYLPPGNRGSVVLTSRSPECKRYSTIEAESLEGLGLADSTQLLLKAAQLSQEPGPAHVAIAQEIVHELGSHTLAIVQAGAYIAEGYCRLEQYPQIFRDRRKQLLEHHPNQQQSRYRHVYATFEASVTGIENHHTEVSRDAIDLLAILAMLHANTLPVQIFEEAWMGAKAVSQREPSSSITPPRQSQSRIAWRFRKSWNRHVQNNKTQAQVLPNLDVLSHDHVHKLPGFINVHLPLWNDHRLKHACSLLTSLSLVKRNRAEGCDELSMHPLAHAWAKDRLGCEQQQRAWLSAACTLILSPPVSHEAANFWKIHEKQMLPHMQSLIPSSPAMLFLYGPRSVLLPLLVLSGTLLNSVRDYIRLQALLEAIYKDLGVTQHSLPTDSPTLWVLTYRAALQLRNTRLAITLLEHITTTREPAMKLQRLHDLRSRHDLAQAYNDVGEPERAVPLLEGLVETYKLLRYEGEYHDYLADTQYELTRAYNLTGQTAKAVSFLGEVVKSHKRTPGQPASHSLLRAQHVLAIAYATDNQTKEALALLEDVVKSYKTILPETHSDYLLAQQELGRTYGVDGQLEKSLQVLQHVVTIHESNKVRTDYKLLAVQCVLADTFAKLDRHEEALKLRKQVVEMYRMILEETHPDRLRTECALALSYVAVGERKEALEVMRCVVEVRRRILDSADPLRVEAEKYLQDLEDGRV</sequence>
<evidence type="ECO:0008006" key="5">
    <source>
        <dbReference type="Google" id="ProtNLM"/>
    </source>
</evidence>
<dbReference type="AlphaFoldDB" id="A0A7U2HVD3"/>
<name>A0A7U2HVD3_PHANO</name>
<proteinExistence type="predicted"/>
<dbReference type="EMBL" id="CP069023">
    <property type="protein sequence ID" value="QRC90076.1"/>
    <property type="molecule type" value="Genomic_DNA"/>
</dbReference>
<dbReference type="GO" id="GO:0043531">
    <property type="term" value="F:ADP binding"/>
    <property type="evidence" value="ECO:0007669"/>
    <property type="project" value="InterPro"/>
</dbReference>
<evidence type="ECO:0000313" key="4">
    <source>
        <dbReference type="Proteomes" id="UP000663193"/>
    </source>
</evidence>
<dbReference type="Gene3D" id="3.40.50.300">
    <property type="entry name" value="P-loop containing nucleotide triphosphate hydrolases"/>
    <property type="match status" value="1"/>
</dbReference>
<dbReference type="InterPro" id="IPR010730">
    <property type="entry name" value="HET"/>
</dbReference>
<feature type="domain" description="Heterokaryon incompatibility" evidence="2">
    <location>
        <begin position="27"/>
        <end position="112"/>
    </location>
</feature>
<feature type="domain" description="NB-ARC" evidence="1">
    <location>
        <begin position="287"/>
        <end position="401"/>
    </location>
</feature>
<protein>
    <recommendedName>
        <fullName evidence="5">Heterokaryon incompatibility domain-containing protein</fullName>
    </recommendedName>
</protein>
<dbReference type="PANTHER" id="PTHR10622">
    <property type="entry name" value="HET DOMAIN-CONTAINING PROTEIN"/>
    <property type="match status" value="1"/>
</dbReference>
<evidence type="ECO:0000259" key="1">
    <source>
        <dbReference type="Pfam" id="PF00931"/>
    </source>
</evidence>
<dbReference type="Gene3D" id="1.25.40.10">
    <property type="entry name" value="Tetratricopeptide repeat domain"/>
    <property type="match status" value="2"/>
</dbReference>
<dbReference type="SUPFAM" id="SSF52540">
    <property type="entry name" value="P-loop containing nucleoside triphosphate hydrolases"/>
    <property type="match status" value="1"/>
</dbReference>
<dbReference type="Pfam" id="PF06985">
    <property type="entry name" value="HET"/>
    <property type="match status" value="1"/>
</dbReference>
<dbReference type="InterPro" id="IPR011990">
    <property type="entry name" value="TPR-like_helical_dom_sf"/>
</dbReference>
<accession>A0A7U2HVD3</accession>
<dbReference type="PANTHER" id="PTHR10622:SF11">
    <property type="entry name" value="HET-DOMAIN-CONTAINING PROTEIN"/>
    <property type="match status" value="1"/>
</dbReference>
<evidence type="ECO:0000259" key="2">
    <source>
        <dbReference type="Pfam" id="PF06985"/>
    </source>
</evidence>
<gene>
    <name evidence="3" type="ORF">JI435_094960</name>
</gene>
<dbReference type="InterPro" id="IPR011717">
    <property type="entry name" value="TPR-4"/>
</dbReference>
<dbReference type="Pfam" id="PF13374">
    <property type="entry name" value="TPR_10"/>
    <property type="match status" value="1"/>
</dbReference>